<sequence>MRFLRLGPAGAERPHVADDQGRLFDLHPITTDIDGRFLAAGGIARVREALAAGELTAVDDPGDGSGLRVGAPIARPMAVLCIGQNYAAHAAESGSAPPEVPILFFKHPNTVVGPHDEVLIPRGAEQVDWEVELGVVIGRRARYLDSAEAALACVAGYVVANDVSERAFQKEHSGGQWSKGKCAETFNPVGPWLVPADEVADPQALRLRTWVNGEVRQDSSTSDMIFGVAEIVRHLSQYVTLEPGDLINTGTPEGVAMSGRFPYLSPGDVVELEIDGLGRQRQQLKACLRTRSA</sequence>
<dbReference type="SUPFAM" id="SSF56529">
    <property type="entry name" value="FAH"/>
    <property type="match status" value="1"/>
</dbReference>
<dbReference type="InterPro" id="IPR036663">
    <property type="entry name" value="Fumarylacetoacetase_C_sf"/>
</dbReference>
<dbReference type="EMBL" id="FNVB01000005">
    <property type="protein sequence ID" value="SEG75669.1"/>
    <property type="molecule type" value="Genomic_DNA"/>
</dbReference>
<dbReference type="PANTHER" id="PTHR42796">
    <property type="entry name" value="FUMARYLACETOACETATE HYDROLASE DOMAIN-CONTAINING PROTEIN 2A-RELATED"/>
    <property type="match status" value="1"/>
</dbReference>
<accession>A0A1H6CRL3</accession>
<protein>
    <submittedName>
        <fullName evidence="4">2-keto-4-pentenoate hydratase/2-oxohepta-3-ene-1,7-dioic acid hydratase (Catechol pathway)</fullName>
    </submittedName>
</protein>
<organism evidence="4 7">
    <name type="scientific">Saccharopolyspora kobensis</name>
    <dbReference type="NCBI Taxonomy" id="146035"/>
    <lineage>
        <taxon>Bacteria</taxon>
        <taxon>Bacillati</taxon>
        <taxon>Actinomycetota</taxon>
        <taxon>Actinomycetes</taxon>
        <taxon>Pseudonocardiales</taxon>
        <taxon>Pseudonocardiaceae</taxon>
        <taxon>Saccharopolyspora</taxon>
    </lineage>
</organism>
<evidence type="ECO:0000259" key="3">
    <source>
        <dbReference type="Pfam" id="PF01557"/>
    </source>
</evidence>
<gene>
    <name evidence="4" type="ORF">SAMN02982929_03474</name>
    <name evidence="5" type="ORF">SAMN05216506_10268</name>
</gene>
<dbReference type="Proteomes" id="UP000236729">
    <property type="component" value="Unassembled WGS sequence"/>
</dbReference>
<evidence type="ECO:0000313" key="7">
    <source>
        <dbReference type="Proteomes" id="UP000236729"/>
    </source>
</evidence>
<evidence type="ECO:0000313" key="6">
    <source>
        <dbReference type="Proteomes" id="UP000199690"/>
    </source>
</evidence>
<keyword evidence="2" id="KW-0479">Metal-binding</keyword>
<dbReference type="InterPro" id="IPR011234">
    <property type="entry name" value="Fumarylacetoacetase-like_C"/>
</dbReference>
<accession>A0A1I1NHY6</accession>
<proteinExistence type="inferred from homology"/>
<dbReference type="GO" id="GO:0019752">
    <property type="term" value="P:carboxylic acid metabolic process"/>
    <property type="evidence" value="ECO:0007669"/>
    <property type="project" value="UniProtKB-ARBA"/>
</dbReference>
<dbReference type="SMR" id="A0A1H6CRL3"/>
<keyword evidence="6" id="KW-1185">Reference proteome</keyword>
<evidence type="ECO:0000313" key="5">
    <source>
        <dbReference type="EMBL" id="SFC97324.1"/>
    </source>
</evidence>
<dbReference type="Proteomes" id="UP000199690">
    <property type="component" value="Unassembled WGS sequence"/>
</dbReference>
<name>A0A1H6CRL3_9PSEU</name>
<dbReference type="PANTHER" id="PTHR42796:SF4">
    <property type="entry name" value="FUMARYLACETOACETATE HYDROLASE DOMAIN-CONTAINING PROTEIN 2A"/>
    <property type="match status" value="1"/>
</dbReference>
<dbReference type="RefSeq" id="WP_093348808.1">
    <property type="nucleotide sequence ID" value="NZ_FNVB01000005.1"/>
</dbReference>
<evidence type="ECO:0000313" key="4">
    <source>
        <dbReference type="EMBL" id="SEG75669.1"/>
    </source>
</evidence>
<dbReference type="GO" id="GO:0046872">
    <property type="term" value="F:metal ion binding"/>
    <property type="evidence" value="ECO:0007669"/>
    <property type="project" value="UniProtKB-KW"/>
</dbReference>
<comment type="similarity">
    <text evidence="1">Belongs to the FAH family.</text>
</comment>
<dbReference type="Gene3D" id="3.90.850.10">
    <property type="entry name" value="Fumarylacetoacetase-like, C-terminal domain"/>
    <property type="match status" value="1"/>
</dbReference>
<dbReference type="EMBL" id="FOME01000002">
    <property type="protein sequence ID" value="SFC97324.1"/>
    <property type="molecule type" value="Genomic_DNA"/>
</dbReference>
<dbReference type="AlphaFoldDB" id="A0A1H6CRL3"/>
<feature type="domain" description="Fumarylacetoacetase-like C-terminal" evidence="3">
    <location>
        <begin position="79"/>
        <end position="284"/>
    </location>
</feature>
<dbReference type="GO" id="GO:0016853">
    <property type="term" value="F:isomerase activity"/>
    <property type="evidence" value="ECO:0007669"/>
    <property type="project" value="UniProtKB-ARBA"/>
</dbReference>
<dbReference type="InterPro" id="IPR051121">
    <property type="entry name" value="FAH"/>
</dbReference>
<reference evidence="6 7" key="2">
    <citation type="submission" date="2016-10" db="EMBL/GenBank/DDBJ databases">
        <authorList>
            <person name="Varghese N."/>
            <person name="Submissions S."/>
        </authorList>
    </citation>
    <scope>NUCLEOTIDE SEQUENCE [LARGE SCALE GENOMIC DNA]</scope>
    <source>
        <strain evidence="7">ATCC 20501</strain>
        <strain evidence="5 6">CGMCC 4.3529</strain>
    </source>
</reference>
<reference evidence="4" key="1">
    <citation type="submission" date="2016-10" db="EMBL/GenBank/DDBJ databases">
        <authorList>
            <person name="de Groot N.N."/>
        </authorList>
    </citation>
    <scope>NUCLEOTIDE SEQUENCE [LARGE SCALE GENOMIC DNA]</scope>
    <source>
        <strain evidence="4">ATCC 20501</strain>
    </source>
</reference>
<evidence type="ECO:0000256" key="1">
    <source>
        <dbReference type="ARBA" id="ARBA00010211"/>
    </source>
</evidence>
<dbReference type="FunFam" id="3.90.850.10:FF:000002">
    <property type="entry name" value="2-hydroxyhepta-2,4-diene-1,7-dioate isomerase"/>
    <property type="match status" value="1"/>
</dbReference>
<dbReference type="Pfam" id="PF01557">
    <property type="entry name" value="FAA_hydrolase"/>
    <property type="match status" value="1"/>
</dbReference>
<evidence type="ECO:0000256" key="2">
    <source>
        <dbReference type="ARBA" id="ARBA00022723"/>
    </source>
</evidence>